<keyword evidence="4 8" id="KW-0812">Transmembrane</keyword>
<feature type="transmembrane region" description="Helical" evidence="8">
    <location>
        <begin position="262"/>
        <end position="284"/>
    </location>
</feature>
<dbReference type="EMBL" id="VJMH01005219">
    <property type="protein sequence ID" value="KAF0698801.1"/>
    <property type="molecule type" value="Genomic_DNA"/>
</dbReference>
<dbReference type="Proteomes" id="UP000332933">
    <property type="component" value="Unassembled WGS sequence"/>
</dbReference>
<comment type="similarity">
    <text evidence="2">Belongs to the SLC43A transporter (TC 2.A.1.44) family.</text>
</comment>
<dbReference type="Pfam" id="PF07690">
    <property type="entry name" value="MFS_1"/>
    <property type="match status" value="1"/>
</dbReference>
<feature type="transmembrane region" description="Helical" evidence="8">
    <location>
        <begin position="389"/>
        <end position="415"/>
    </location>
</feature>
<feature type="transmembrane region" description="Helical" evidence="8">
    <location>
        <begin position="421"/>
        <end position="440"/>
    </location>
</feature>
<dbReference type="InterPro" id="IPR052599">
    <property type="entry name" value="SLC43A_AATransporter"/>
</dbReference>
<keyword evidence="5" id="KW-0029">Amino-acid transport</keyword>
<feature type="transmembrane region" description="Helical" evidence="8">
    <location>
        <begin position="85"/>
        <end position="104"/>
    </location>
</feature>
<dbReference type="GO" id="GO:0016020">
    <property type="term" value="C:membrane"/>
    <property type="evidence" value="ECO:0007669"/>
    <property type="project" value="UniProtKB-SubCell"/>
</dbReference>
<keyword evidence="3" id="KW-0813">Transport</keyword>
<dbReference type="PANTHER" id="PTHR20772:SF2">
    <property type="entry name" value="PROTEIN FMP42"/>
    <property type="match status" value="1"/>
</dbReference>
<proteinExistence type="inferred from homology"/>
<feature type="transmembrane region" description="Helical" evidence="8">
    <location>
        <begin position="30"/>
        <end position="50"/>
    </location>
</feature>
<evidence type="ECO:0000256" key="7">
    <source>
        <dbReference type="ARBA" id="ARBA00023136"/>
    </source>
</evidence>
<dbReference type="AlphaFoldDB" id="A0A485KQT7"/>
<reference evidence="10 11" key="1">
    <citation type="submission" date="2019-03" db="EMBL/GenBank/DDBJ databases">
        <authorList>
            <person name="Gaulin E."/>
            <person name="Dumas B."/>
        </authorList>
    </citation>
    <scope>NUCLEOTIDE SEQUENCE [LARGE SCALE GENOMIC DNA]</scope>
    <source>
        <strain evidence="10">CBS 568.67</strain>
    </source>
</reference>
<evidence type="ECO:0000256" key="8">
    <source>
        <dbReference type="SAM" id="Phobius"/>
    </source>
</evidence>
<feature type="transmembrane region" description="Helical" evidence="8">
    <location>
        <begin position="304"/>
        <end position="324"/>
    </location>
</feature>
<dbReference type="Gene3D" id="1.20.1250.20">
    <property type="entry name" value="MFS general substrate transporter like domains"/>
    <property type="match status" value="1"/>
</dbReference>
<evidence type="ECO:0000256" key="5">
    <source>
        <dbReference type="ARBA" id="ARBA00022970"/>
    </source>
</evidence>
<feature type="transmembrane region" description="Helical" evidence="8">
    <location>
        <begin position="199"/>
        <end position="217"/>
    </location>
</feature>
<keyword evidence="6 8" id="KW-1133">Transmembrane helix</keyword>
<dbReference type="GO" id="GO:0022857">
    <property type="term" value="F:transmembrane transporter activity"/>
    <property type="evidence" value="ECO:0007669"/>
    <property type="project" value="InterPro"/>
</dbReference>
<dbReference type="InterPro" id="IPR011701">
    <property type="entry name" value="MFS"/>
</dbReference>
<evidence type="ECO:0000256" key="6">
    <source>
        <dbReference type="ARBA" id="ARBA00022989"/>
    </source>
</evidence>
<dbReference type="PANTHER" id="PTHR20772">
    <property type="entry name" value="PROTEIN FMP42"/>
    <property type="match status" value="1"/>
</dbReference>
<name>A0A485KQT7_9STRA</name>
<keyword evidence="11" id="KW-1185">Reference proteome</keyword>
<evidence type="ECO:0000256" key="1">
    <source>
        <dbReference type="ARBA" id="ARBA00004141"/>
    </source>
</evidence>
<keyword evidence="7 8" id="KW-0472">Membrane</keyword>
<dbReference type="InterPro" id="IPR036259">
    <property type="entry name" value="MFS_trans_sf"/>
</dbReference>
<dbReference type="EMBL" id="CAADRA010005240">
    <property type="protein sequence ID" value="VFT87462.1"/>
    <property type="molecule type" value="Genomic_DNA"/>
</dbReference>
<organism evidence="10 11">
    <name type="scientific">Aphanomyces stellatus</name>
    <dbReference type="NCBI Taxonomy" id="120398"/>
    <lineage>
        <taxon>Eukaryota</taxon>
        <taxon>Sar</taxon>
        <taxon>Stramenopiles</taxon>
        <taxon>Oomycota</taxon>
        <taxon>Saprolegniomycetes</taxon>
        <taxon>Saprolegniales</taxon>
        <taxon>Verrucalvaceae</taxon>
        <taxon>Aphanomyces</taxon>
    </lineage>
</organism>
<accession>A0A485KQT7</accession>
<sequence length="465" mass="50836">MTSVDVDNNVLSSSEAPTGALGSMKMSRNVIFAIGWVLTCLTCGTLVTGFGPMYSRLVDEQQWHDLCPGNATDVCSAQEVQLQSVYSTGILMTVLGQTIFGALLDTIGPRYMTLVAYVFSIAGNVCMAYGDSHNGTDGLLVAGFALIGFGGMGILYASLQLSTLFKDPALYTGGLVAAMCASGYIYVLLESHVSRESFFLAYAILVAVCMVVVYFVFPVHHVIAESETVMTPGVGFTRPHIDKSKMKNLWTGLKVQLKRRDYWAFLGIGGTVYLILVYAGGAIPSIVTSLANGDKDKKNIYTNYLYPLVSNSSFIFAPIAGYVIHHFGFKMTVRISIAMFCILCGSFMLPSLAAQNLSFVLMAATYGFMNSIQYVYIMHCFPHELYGVLSGIVTLLVFAYCLLSYALTALAQYSFNGNNNYVFLILLGTTLLTTFFVRFLREESDCLDAELRLNFIDKDDEAGED</sequence>
<feature type="transmembrane region" description="Helical" evidence="8">
    <location>
        <begin position="169"/>
        <end position="187"/>
    </location>
</feature>
<dbReference type="GO" id="GO:0006865">
    <property type="term" value="P:amino acid transport"/>
    <property type="evidence" value="ECO:0007669"/>
    <property type="project" value="UniProtKB-KW"/>
</dbReference>
<dbReference type="SUPFAM" id="SSF103473">
    <property type="entry name" value="MFS general substrate transporter"/>
    <property type="match status" value="1"/>
</dbReference>
<feature type="transmembrane region" description="Helical" evidence="8">
    <location>
        <begin position="136"/>
        <end position="157"/>
    </location>
</feature>
<evidence type="ECO:0000313" key="11">
    <source>
        <dbReference type="Proteomes" id="UP000332933"/>
    </source>
</evidence>
<evidence type="ECO:0000256" key="2">
    <source>
        <dbReference type="ARBA" id="ARBA00006595"/>
    </source>
</evidence>
<evidence type="ECO:0000256" key="3">
    <source>
        <dbReference type="ARBA" id="ARBA00022448"/>
    </source>
</evidence>
<gene>
    <name evidence="10" type="primary">Aste57867_10590</name>
    <name evidence="9" type="ORF">As57867_010550</name>
    <name evidence="10" type="ORF">ASTE57867_10590</name>
</gene>
<evidence type="ECO:0000313" key="9">
    <source>
        <dbReference type="EMBL" id="KAF0698801.1"/>
    </source>
</evidence>
<feature type="transmembrane region" description="Helical" evidence="8">
    <location>
        <begin position="111"/>
        <end position="130"/>
    </location>
</feature>
<evidence type="ECO:0000313" key="10">
    <source>
        <dbReference type="EMBL" id="VFT87462.1"/>
    </source>
</evidence>
<protein>
    <submittedName>
        <fullName evidence="10">Aste57867_10590 protein</fullName>
    </submittedName>
</protein>
<feature type="transmembrane region" description="Helical" evidence="8">
    <location>
        <begin position="359"/>
        <end position="377"/>
    </location>
</feature>
<evidence type="ECO:0000256" key="4">
    <source>
        <dbReference type="ARBA" id="ARBA00022692"/>
    </source>
</evidence>
<comment type="subcellular location">
    <subcellularLocation>
        <location evidence="1">Membrane</location>
        <topology evidence="1">Multi-pass membrane protein</topology>
    </subcellularLocation>
</comment>
<dbReference type="OrthoDB" id="330047at2759"/>
<reference evidence="9" key="2">
    <citation type="submission" date="2019-06" db="EMBL/GenBank/DDBJ databases">
        <title>Genomics analysis of Aphanomyces spp. identifies a new class of oomycete effector associated with host adaptation.</title>
        <authorList>
            <person name="Gaulin E."/>
        </authorList>
    </citation>
    <scope>NUCLEOTIDE SEQUENCE</scope>
    <source>
        <strain evidence="9">CBS 578.67</strain>
    </source>
</reference>
<feature type="transmembrane region" description="Helical" evidence="8">
    <location>
        <begin position="331"/>
        <end position="353"/>
    </location>
</feature>